<name>A0A1S3GVF8_DIPOR</name>
<evidence type="ECO:0000313" key="2">
    <source>
        <dbReference type="Proteomes" id="UP000081671"/>
    </source>
</evidence>
<dbReference type="InParanoid" id="A0A1S3GVF8"/>
<dbReference type="GeneID" id="106002573"/>
<evidence type="ECO:0000256" key="1">
    <source>
        <dbReference type="SAM" id="MobiDB-lite"/>
    </source>
</evidence>
<evidence type="ECO:0000313" key="3">
    <source>
        <dbReference type="RefSeq" id="XP_012892883.1"/>
    </source>
</evidence>
<dbReference type="OrthoDB" id="5399138at2759"/>
<sequence>MRSFLGVGAPHAAPHGPHLSAPPPAQPPVAVATGALHVDKASARGSPALPAERDLVPTPDSPAQQLKSPFQPVRDNSLAPQEGTPRILAALPSA</sequence>
<protein>
    <submittedName>
        <fullName evidence="3">Iroquois-class homeodomain protein IRX-1-like</fullName>
    </submittedName>
</protein>
<accession>A0A1S3GVF8</accession>
<feature type="region of interest" description="Disordered" evidence="1">
    <location>
        <begin position="1"/>
        <end position="94"/>
    </location>
</feature>
<keyword evidence="2" id="KW-1185">Reference proteome</keyword>
<dbReference type="KEGG" id="dord:106002573"/>
<dbReference type="Proteomes" id="UP000081671">
    <property type="component" value="Unplaced"/>
</dbReference>
<gene>
    <name evidence="3" type="primary">LOC106002573</name>
</gene>
<reference evidence="3" key="1">
    <citation type="submission" date="2025-08" db="UniProtKB">
        <authorList>
            <consortium name="RefSeq"/>
        </authorList>
    </citation>
    <scope>IDENTIFICATION</scope>
    <source>
        <tissue evidence="3">Kidney</tissue>
    </source>
</reference>
<dbReference type="AlphaFoldDB" id="A0A1S3GVF8"/>
<dbReference type="RefSeq" id="XP_012892883.1">
    <property type="nucleotide sequence ID" value="XM_013037429.1"/>
</dbReference>
<organism evidence="2 3">
    <name type="scientific">Dipodomys ordii</name>
    <name type="common">Ord's kangaroo rat</name>
    <dbReference type="NCBI Taxonomy" id="10020"/>
    <lineage>
        <taxon>Eukaryota</taxon>
        <taxon>Metazoa</taxon>
        <taxon>Chordata</taxon>
        <taxon>Craniata</taxon>
        <taxon>Vertebrata</taxon>
        <taxon>Euteleostomi</taxon>
        <taxon>Mammalia</taxon>
        <taxon>Eutheria</taxon>
        <taxon>Euarchontoglires</taxon>
        <taxon>Glires</taxon>
        <taxon>Rodentia</taxon>
        <taxon>Castorimorpha</taxon>
        <taxon>Heteromyidae</taxon>
        <taxon>Dipodomyinae</taxon>
        <taxon>Dipodomys</taxon>
    </lineage>
</organism>
<proteinExistence type="predicted"/>